<organism evidence="4">
    <name type="scientific">Pseudomonas fluorescens</name>
    <dbReference type="NCBI Taxonomy" id="294"/>
    <lineage>
        <taxon>Bacteria</taxon>
        <taxon>Pseudomonadati</taxon>
        <taxon>Pseudomonadota</taxon>
        <taxon>Gammaproteobacteria</taxon>
        <taxon>Pseudomonadales</taxon>
        <taxon>Pseudomonadaceae</taxon>
        <taxon>Pseudomonas</taxon>
    </lineage>
</organism>
<evidence type="ECO:0000259" key="2">
    <source>
        <dbReference type="Pfam" id="PF08929"/>
    </source>
</evidence>
<accession>A0A5E6UCV4</accession>
<feature type="domain" description="PoNi C-terminal" evidence="2">
    <location>
        <begin position="144"/>
        <end position="247"/>
    </location>
</feature>
<feature type="region of interest" description="Disordered" evidence="1">
    <location>
        <begin position="469"/>
        <end position="514"/>
    </location>
</feature>
<evidence type="ECO:0000313" key="4">
    <source>
        <dbReference type="EMBL" id="VVN01084.1"/>
    </source>
</evidence>
<dbReference type="SUPFAM" id="SSF140731">
    <property type="entry name" value="PA2201 C-terminal domain-like"/>
    <property type="match status" value="1"/>
</dbReference>
<feature type="compositionally biased region" description="Polar residues" evidence="1">
    <location>
        <begin position="469"/>
        <end position="487"/>
    </location>
</feature>
<dbReference type="Proteomes" id="UP000326595">
    <property type="component" value="Chromosome"/>
</dbReference>
<dbReference type="EMBL" id="CABVHG010000019">
    <property type="protein sequence ID" value="VVN01084.1"/>
    <property type="molecule type" value="Genomic_DNA"/>
</dbReference>
<feature type="compositionally biased region" description="Basic and acidic residues" evidence="1">
    <location>
        <begin position="490"/>
        <end position="499"/>
    </location>
</feature>
<dbReference type="InterPro" id="IPR015025">
    <property type="entry name" value="PoNi_C"/>
</dbReference>
<sequence length="648" mass="72737">MDGMHKRQHFLTPQRYERFLEHDQESRAFLRNNRLQADSDEQEAVFSGKSLKELALDKLLISYTAGVDIDALPAVLETLIVEYEQLQHKMAVYAEDPDVAPLNLGDTEEHHECMQVISLCILLGRHDLLERFVALMDNGGYAEQDTLYEDLLSRVLPDRYDVDEWYQDYATPLVQTIYAASPEQAASRLQGYCEQWYDHFLHASWYDTHGDDVSGYVGYWSFEAAAVALLYGIDTRALLHVIFPHDLLEHARNLPAYQAIRWECLGEGEDEQEEEDEVIDEEDEEDSDEDFAYDIKAAGVTLSDAIDAGSIPHLAQALSAYDTVEAILALNLAADQQEEDDAFFDLALALLGWVPGPGHGLKRVLRLVNRDPQKHAEQLYDLLRHVLLNCKLKTSPDALLEESLNAELLRTELAQIITAVRASATFLALDEQRQALVLSDLEQAGEHLDDLLERIDERLMPWLAVQRNSSGEASGSSQRIPAQTSKPQSRRVDSLREHGTLSTHPAASDGGKLSREQINPAATSNWLELSLDDGKLGGVPGAAYKVIFADGSVAEGYLNNLGHIRLEGVPFGPAKVYYGEDPRPYQRQPIKALDSSVTLIDRDLRSLGFIPGKLDRDDLYAETTGRIAPYCELNALWWEWASARYHGH</sequence>
<evidence type="ECO:0000256" key="1">
    <source>
        <dbReference type="SAM" id="MobiDB-lite"/>
    </source>
</evidence>
<dbReference type="Pfam" id="PF08929">
    <property type="entry name" value="PoNi_C"/>
    <property type="match status" value="1"/>
</dbReference>
<name>A0A5E6UCV4_PSEFL</name>
<evidence type="ECO:0000313" key="3">
    <source>
        <dbReference type="EMBL" id="CAK9890203.1"/>
    </source>
</evidence>
<dbReference type="CDD" id="cd20746">
    <property type="entry name" value="FIX_Ntox15_NUC_DUF4112_RhsA-like"/>
    <property type="match status" value="1"/>
</dbReference>
<dbReference type="InterPro" id="IPR028983">
    <property type="entry name" value="PA2201-like_C"/>
</dbReference>
<evidence type="ECO:0000313" key="5">
    <source>
        <dbReference type="Proteomes" id="UP000326595"/>
    </source>
</evidence>
<dbReference type="Gene3D" id="1.10.3920.10">
    <property type="entry name" value="PA2201 C-terminal domain-like"/>
    <property type="match status" value="1"/>
</dbReference>
<gene>
    <name evidence="3" type="ORF">PS652_03037</name>
    <name evidence="4" type="ORF">PS652_03301</name>
</gene>
<protein>
    <recommendedName>
        <fullName evidence="2">PoNi C-terminal domain-containing protein</fullName>
    </recommendedName>
</protein>
<reference evidence="4" key="1">
    <citation type="submission" date="2019-09" db="EMBL/GenBank/DDBJ databases">
        <authorList>
            <person name="Chandra G."/>
            <person name="Truman W A."/>
        </authorList>
    </citation>
    <scope>NUCLEOTIDE SEQUENCE [LARGE SCALE GENOMIC DNA]</scope>
    <source>
        <strain evidence="4">PS652</strain>
    </source>
</reference>
<dbReference type="AlphaFoldDB" id="A0A5E6UCV4"/>
<reference evidence="3 5" key="2">
    <citation type="submission" date="2024-03" db="EMBL/GenBank/DDBJ databases">
        <authorList>
            <person name="Alaster D. Moffat"/>
            <person name="Govind Chandra"/>
            <person name="Andrew W. Truman"/>
        </authorList>
    </citation>
    <scope>NUCLEOTIDE SEQUENCE [LARGE SCALE GENOMIC DNA]</scope>
    <source>
        <strain evidence="3">PS652</strain>
    </source>
</reference>
<dbReference type="EMBL" id="OZ024668">
    <property type="protein sequence ID" value="CAK9890203.1"/>
    <property type="molecule type" value="Genomic_DNA"/>
</dbReference>
<proteinExistence type="predicted"/>
<dbReference type="InterPro" id="IPR049802">
    <property type="entry name" value="RhsC-like_FIX"/>
</dbReference>